<feature type="transmembrane region" description="Helical" evidence="1">
    <location>
        <begin position="7"/>
        <end position="28"/>
    </location>
</feature>
<comment type="caution">
    <text evidence="3">The sequence shown here is derived from an EMBL/GenBank/DDBJ whole genome shotgun (WGS) entry which is preliminary data.</text>
</comment>
<dbReference type="EMBL" id="JALLPB020000152">
    <property type="protein sequence ID" value="KAL3816370.1"/>
    <property type="molecule type" value="Genomic_DNA"/>
</dbReference>
<keyword evidence="1" id="KW-0812">Transmembrane</keyword>
<feature type="transmembrane region" description="Helical" evidence="1">
    <location>
        <begin position="105"/>
        <end position="124"/>
    </location>
</feature>
<organism evidence="3 4">
    <name type="scientific">Cyclostephanos tholiformis</name>
    <dbReference type="NCBI Taxonomy" id="382380"/>
    <lineage>
        <taxon>Eukaryota</taxon>
        <taxon>Sar</taxon>
        <taxon>Stramenopiles</taxon>
        <taxon>Ochrophyta</taxon>
        <taxon>Bacillariophyta</taxon>
        <taxon>Coscinodiscophyceae</taxon>
        <taxon>Thalassiosirophycidae</taxon>
        <taxon>Stephanodiscales</taxon>
        <taxon>Stephanodiscaceae</taxon>
        <taxon>Cyclostephanos</taxon>
    </lineage>
</organism>
<evidence type="ECO:0000259" key="2">
    <source>
        <dbReference type="PROSITE" id="PS50008"/>
    </source>
</evidence>
<keyword evidence="1" id="KW-1133">Transmembrane helix</keyword>
<gene>
    <name evidence="3" type="ORF">ACHAXA_000448</name>
</gene>
<feature type="transmembrane region" description="Helical" evidence="1">
    <location>
        <begin position="144"/>
        <end position="165"/>
    </location>
</feature>
<evidence type="ECO:0000313" key="3">
    <source>
        <dbReference type="EMBL" id="KAL3816370.1"/>
    </source>
</evidence>
<keyword evidence="4" id="KW-1185">Reference proteome</keyword>
<feature type="transmembrane region" description="Helical" evidence="1">
    <location>
        <begin position="77"/>
        <end position="98"/>
    </location>
</feature>
<dbReference type="PROSITE" id="PS50008">
    <property type="entry name" value="PIPLC_Y_DOMAIN"/>
    <property type="match status" value="1"/>
</dbReference>
<evidence type="ECO:0000313" key="4">
    <source>
        <dbReference type="Proteomes" id="UP001530377"/>
    </source>
</evidence>
<sequence length="188" mass="20733">MSKSNYFAGSFVLVLPAFILFVIGYAFYECDFIRYTNPASGTRVYRGIWTYPRVSDGYCVEYPQGTDLDSSWVSARVFWILGCVVGVLSIMLNLPACFTERSRIVSALGPGWMMTSVSFGLTFLQLNSDVCKENGGCGISKFAYFLIPGIVLSSLASLVCFRAYAEQKNEVSLGLEDSVAMEEPFLSA</sequence>
<feature type="domain" description="PI-PLC Y-box" evidence="2">
    <location>
        <begin position="62"/>
        <end position="89"/>
    </location>
</feature>
<accession>A0ABD3RVZ8</accession>
<dbReference type="InterPro" id="IPR001711">
    <property type="entry name" value="PLipase_C_Pinositol-sp_Y"/>
</dbReference>
<dbReference type="AlphaFoldDB" id="A0ABD3RVZ8"/>
<dbReference type="Proteomes" id="UP001530377">
    <property type="component" value="Unassembled WGS sequence"/>
</dbReference>
<proteinExistence type="predicted"/>
<keyword evidence="1" id="KW-0472">Membrane</keyword>
<reference evidence="3 4" key="1">
    <citation type="submission" date="2024-10" db="EMBL/GenBank/DDBJ databases">
        <title>Updated reference genomes for cyclostephanoid diatoms.</title>
        <authorList>
            <person name="Roberts W.R."/>
            <person name="Alverson A.J."/>
        </authorList>
    </citation>
    <scope>NUCLEOTIDE SEQUENCE [LARGE SCALE GENOMIC DNA]</scope>
    <source>
        <strain evidence="3 4">AJA228-03</strain>
    </source>
</reference>
<name>A0ABD3RVZ8_9STRA</name>
<evidence type="ECO:0000256" key="1">
    <source>
        <dbReference type="SAM" id="Phobius"/>
    </source>
</evidence>
<protein>
    <recommendedName>
        <fullName evidence="2">PI-PLC Y-box domain-containing protein</fullName>
    </recommendedName>
</protein>